<dbReference type="Proteomes" id="UP000727456">
    <property type="component" value="Unassembled WGS sequence"/>
</dbReference>
<dbReference type="Pfam" id="PF00534">
    <property type="entry name" value="Glycos_transf_1"/>
    <property type="match status" value="1"/>
</dbReference>
<feature type="domain" description="Glycosyltransferase subfamily 4-like N-terminal" evidence="2">
    <location>
        <begin position="21"/>
        <end position="160"/>
    </location>
</feature>
<dbReference type="EMBL" id="JAAOZC010000002">
    <property type="protein sequence ID" value="NIJ07566.1"/>
    <property type="molecule type" value="Genomic_DNA"/>
</dbReference>
<feature type="domain" description="Glycosyl transferase family 1" evidence="1">
    <location>
        <begin position="178"/>
        <end position="331"/>
    </location>
</feature>
<evidence type="ECO:0000313" key="4">
    <source>
        <dbReference type="Proteomes" id="UP000727456"/>
    </source>
</evidence>
<name>A0ABX0TQ63_9SPHN</name>
<comment type="caution">
    <text evidence="3">The sequence shown here is derived from an EMBL/GenBank/DDBJ whole genome shotgun (WGS) entry which is preliminary data.</text>
</comment>
<evidence type="ECO:0000259" key="2">
    <source>
        <dbReference type="Pfam" id="PF13439"/>
    </source>
</evidence>
<dbReference type="CDD" id="cd03801">
    <property type="entry name" value="GT4_PimA-like"/>
    <property type="match status" value="1"/>
</dbReference>
<organism evidence="3 4">
    <name type="scientific">Sphingomonas vulcanisoli</name>
    <dbReference type="NCBI Taxonomy" id="1658060"/>
    <lineage>
        <taxon>Bacteria</taxon>
        <taxon>Pseudomonadati</taxon>
        <taxon>Pseudomonadota</taxon>
        <taxon>Alphaproteobacteria</taxon>
        <taxon>Sphingomonadales</taxon>
        <taxon>Sphingomonadaceae</taxon>
        <taxon>Sphingomonas</taxon>
    </lineage>
</organism>
<dbReference type="SUPFAM" id="SSF53756">
    <property type="entry name" value="UDP-Glycosyltransferase/glycogen phosphorylase"/>
    <property type="match status" value="1"/>
</dbReference>
<dbReference type="PANTHER" id="PTHR12526">
    <property type="entry name" value="GLYCOSYLTRANSFERASE"/>
    <property type="match status" value="1"/>
</dbReference>
<dbReference type="RefSeq" id="WP_167072422.1">
    <property type="nucleotide sequence ID" value="NZ_JAAOZC010000002.1"/>
</dbReference>
<protein>
    <submittedName>
        <fullName evidence="3">Glycosyltransferase involved in cell wall biosynthesis</fullName>
    </submittedName>
</protein>
<reference evidence="3 4" key="1">
    <citation type="submission" date="2020-03" db="EMBL/GenBank/DDBJ databases">
        <title>Genomic Encyclopedia of Type Strains, Phase III (KMG-III): the genomes of soil and plant-associated and newly described type strains.</title>
        <authorList>
            <person name="Whitman W."/>
        </authorList>
    </citation>
    <scope>NUCLEOTIDE SEQUENCE [LARGE SCALE GENOMIC DNA]</scope>
    <source>
        <strain evidence="3 4">CECT 8804</strain>
    </source>
</reference>
<dbReference type="Gene3D" id="3.40.50.2000">
    <property type="entry name" value="Glycogen Phosphorylase B"/>
    <property type="match status" value="2"/>
</dbReference>
<evidence type="ECO:0000313" key="3">
    <source>
        <dbReference type="EMBL" id="NIJ07566.1"/>
    </source>
</evidence>
<sequence>MRIAYVINSIEGGGAALPVPMIVHFLQSEGAEVIVLALTRRDGRAGPAIEAAGARLIVREGGEKDHGAAGRWLDAQVRALQPTHIWTSLTRATLFGQIVGRMRGVPVVSWQHAAYLKPWNRRLLRLLQPLSRLWIGDSESVTALTRDRLGVPDDRLICWPIFRADPSAPVAAPWQPGEPVRVGSLGRLHPVKGYAELIEALALMPPADVPFEVTVAGEGGERAALEALGGGKGVRIALPGYVDHPRAWLATQHLYVQPSRSEGLCVGAHEAMQAGLPVLASAVGELPWSIVDGVTGQTVPPRDPAALATALHSLLSRPERLADMGRAGRERLLERFSAERFEQVGRQIVVRMRAMNFNPRSP</sequence>
<keyword evidence="4" id="KW-1185">Reference proteome</keyword>
<dbReference type="InterPro" id="IPR001296">
    <property type="entry name" value="Glyco_trans_1"/>
</dbReference>
<accession>A0ABX0TQ63</accession>
<gene>
    <name evidence="3" type="ORF">FHS31_001162</name>
</gene>
<proteinExistence type="predicted"/>
<evidence type="ECO:0000259" key="1">
    <source>
        <dbReference type="Pfam" id="PF00534"/>
    </source>
</evidence>
<dbReference type="InterPro" id="IPR028098">
    <property type="entry name" value="Glyco_trans_4-like_N"/>
</dbReference>
<dbReference type="Pfam" id="PF13439">
    <property type="entry name" value="Glyco_transf_4"/>
    <property type="match status" value="1"/>
</dbReference>